<comment type="similarity">
    <text evidence="1">Belongs to the LysR transcriptional regulatory family.</text>
</comment>
<dbReference type="PROSITE" id="PS50931">
    <property type="entry name" value="HTH_LYSR"/>
    <property type="match status" value="1"/>
</dbReference>
<evidence type="ECO:0000313" key="6">
    <source>
        <dbReference type="EMBL" id="MVT26758.1"/>
    </source>
</evidence>
<comment type="caution">
    <text evidence="6">The sequence shown here is derived from an EMBL/GenBank/DDBJ whole genome shotgun (WGS) entry which is preliminary data.</text>
</comment>
<dbReference type="GO" id="GO:0003700">
    <property type="term" value="F:DNA-binding transcription factor activity"/>
    <property type="evidence" value="ECO:0007669"/>
    <property type="project" value="InterPro"/>
</dbReference>
<name>A0A7K1UJT9_9MICC</name>
<dbReference type="PRINTS" id="PR00039">
    <property type="entry name" value="HTHLYSR"/>
</dbReference>
<dbReference type="SUPFAM" id="SSF53850">
    <property type="entry name" value="Periplasmic binding protein-like II"/>
    <property type="match status" value="1"/>
</dbReference>
<dbReference type="PANTHER" id="PTHR30346:SF28">
    <property type="entry name" value="HTH-TYPE TRANSCRIPTIONAL REGULATOR CYNR"/>
    <property type="match status" value="1"/>
</dbReference>
<keyword evidence="7" id="KW-1185">Reference proteome</keyword>
<evidence type="ECO:0000256" key="3">
    <source>
        <dbReference type="ARBA" id="ARBA00023125"/>
    </source>
</evidence>
<dbReference type="InterPro" id="IPR000847">
    <property type="entry name" value="LysR_HTH_N"/>
</dbReference>
<accession>A0A7K1UJT9</accession>
<gene>
    <name evidence="6" type="ORF">GNZ21_10375</name>
</gene>
<dbReference type="SUPFAM" id="SSF46785">
    <property type="entry name" value="Winged helix' DNA-binding domain"/>
    <property type="match status" value="1"/>
</dbReference>
<dbReference type="Pfam" id="PF00126">
    <property type="entry name" value="HTH_1"/>
    <property type="match status" value="1"/>
</dbReference>
<keyword evidence="3" id="KW-0238">DNA-binding</keyword>
<protein>
    <submittedName>
        <fullName evidence="6">LysR family transcriptional regulator</fullName>
    </submittedName>
</protein>
<dbReference type="Gene3D" id="1.10.10.10">
    <property type="entry name" value="Winged helix-like DNA-binding domain superfamily/Winged helix DNA-binding domain"/>
    <property type="match status" value="1"/>
</dbReference>
<dbReference type="InterPro" id="IPR036390">
    <property type="entry name" value="WH_DNA-bd_sf"/>
</dbReference>
<evidence type="ECO:0000256" key="2">
    <source>
        <dbReference type="ARBA" id="ARBA00023015"/>
    </source>
</evidence>
<dbReference type="GO" id="GO:0003677">
    <property type="term" value="F:DNA binding"/>
    <property type="evidence" value="ECO:0007669"/>
    <property type="project" value="UniProtKB-KW"/>
</dbReference>
<dbReference type="InterPro" id="IPR005119">
    <property type="entry name" value="LysR_subst-bd"/>
</dbReference>
<organism evidence="6 7">
    <name type="scientific">Nesterenkonia alkaliphila</name>
    <dbReference type="NCBI Taxonomy" id="1463631"/>
    <lineage>
        <taxon>Bacteria</taxon>
        <taxon>Bacillati</taxon>
        <taxon>Actinomycetota</taxon>
        <taxon>Actinomycetes</taxon>
        <taxon>Micrococcales</taxon>
        <taxon>Micrococcaceae</taxon>
        <taxon>Nesterenkonia</taxon>
    </lineage>
</organism>
<evidence type="ECO:0000259" key="5">
    <source>
        <dbReference type="PROSITE" id="PS50931"/>
    </source>
</evidence>
<evidence type="ECO:0000313" key="7">
    <source>
        <dbReference type="Proteomes" id="UP000460157"/>
    </source>
</evidence>
<keyword evidence="2" id="KW-0805">Transcription regulation</keyword>
<dbReference type="InterPro" id="IPR036388">
    <property type="entry name" value="WH-like_DNA-bd_sf"/>
</dbReference>
<dbReference type="Proteomes" id="UP000460157">
    <property type="component" value="Unassembled WGS sequence"/>
</dbReference>
<dbReference type="PANTHER" id="PTHR30346">
    <property type="entry name" value="TRANSCRIPTIONAL DUAL REGULATOR HCAR-RELATED"/>
    <property type="match status" value="1"/>
</dbReference>
<dbReference type="Pfam" id="PF03466">
    <property type="entry name" value="LysR_substrate"/>
    <property type="match status" value="1"/>
</dbReference>
<dbReference type="RefSeq" id="WP_157324025.1">
    <property type="nucleotide sequence ID" value="NZ_BMFX01000001.1"/>
</dbReference>
<keyword evidence="4" id="KW-0804">Transcription</keyword>
<feature type="domain" description="HTH lysR-type" evidence="5">
    <location>
        <begin position="1"/>
        <end position="58"/>
    </location>
</feature>
<reference evidence="6 7" key="1">
    <citation type="submission" date="2019-12" db="EMBL/GenBank/DDBJ databases">
        <title>Nesterenkonia muleiensis sp. nov., a novel actinobacterium isolated from sap of Populus euphratica.</title>
        <authorList>
            <person name="Wang R."/>
        </authorList>
    </citation>
    <scope>NUCLEOTIDE SEQUENCE [LARGE SCALE GENOMIC DNA]</scope>
    <source>
        <strain evidence="6 7">F10</strain>
    </source>
</reference>
<sequence>METRLLRYFTAVVEAGTVSAAADQLHITQPSLSRQIRQLEHYLGLTLFHRAHGRLQLTTEGRAFYTTARDLLQHHHEAAEYAAQLAQGGMPRISLGAPNTTLTDIVAPFVATFQPADPVPSVSELAIDLEVTSALSAFDMVVAPVRWPAGVQSLHLLDLPVWAYVPVDHPWTQYDAVPLATLAQETLILPTSGFKARRVLEAALEEADLRPAAVLETKHSEVAHALAAARRGAAILTDDPRYELRPLQILHREKPLQIHLYAAWRGHHHARDTLESLAHRLRDFCHARYVQTHS</sequence>
<dbReference type="AlphaFoldDB" id="A0A7K1UJT9"/>
<evidence type="ECO:0000256" key="4">
    <source>
        <dbReference type="ARBA" id="ARBA00023163"/>
    </source>
</evidence>
<evidence type="ECO:0000256" key="1">
    <source>
        <dbReference type="ARBA" id="ARBA00009437"/>
    </source>
</evidence>
<dbReference type="OrthoDB" id="3181812at2"/>
<dbReference type="GO" id="GO:0032993">
    <property type="term" value="C:protein-DNA complex"/>
    <property type="evidence" value="ECO:0007669"/>
    <property type="project" value="TreeGrafter"/>
</dbReference>
<dbReference type="FunFam" id="1.10.10.10:FF:000001">
    <property type="entry name" value="LysR family transcriptional regulator"/>
    <property type="match status" value="1"/>
</dbReference>
<dbReference type="EMBL" id="WRPM01000071">
    <property type="protein sequence ID" value="MVT26758.1"/>
    <property type="molecule type" value="Genomic_DNA"/>
</dbReference>
<proteinExistence type="inferred from homology"/>
<dbReference type="CDD" id="cd05466">
    <property type="entry name" value="PBP2_LTTR_substrate"/>
    <property type="match status" value="1"/>
</dbReference>
<dbReference type="Gene3D" id="3.40.190.290">
    <property type="match status" value="1"/>
</dbReference>